<sequence>TLSTERLKLSAVVISLFHGPFSVSTAAKVLGIDPTEAIVQLEGLAARQIISVVDEEAKERKYDIHPILRKYAESIKNHEDFVAPYLEAKGRFYELFMSRMEKIAKLIEPEYVRAFHLFETDRGNYEFTVDISLQPEYFSVPGEFRENALIASLFIAMLNDNQYIMVFHAWAEMCEDDGKGGSLGRAQLKSWEAKQVADVDGTERGFEMLREALNSLEKVEDQTSESFMLAKGFYLQTEGEILWRNRDHKKALATLELSLTFSEPLLKEHTDIARCYNAIGNTFYALDQPSKALEFYEKAFKMQEKLAGSENHFDMPMYKNQIGTAYEGLKDYEKAVQCYKDALDLLKELKLLGYEDEALFCRNLANALMFLEKYKDAIEPSERAYSIRKKLLGNHPQTVRSIFQRGVLQANLGHRREALHRFLEAWEMEKTLGVGNQSEVWRMVIKGVEDMYDYTITRRLKKSFRKEVFEFCQHFWEEQRDSPQFSFNKFNKDIIDALKDFADDKKDKDEARRQQLWFYEEMNNASEKEFEEKFELESDSDALCVMLKERDNLLDELVKLYSQLHDRDKLVKYKKDKLALYEMSLLKAGFLGNKKDGLDKASLKGKVEKLYKETRQKGSILEFRQRLLACWQTQWEEGKSKEKTKKIAVERETIIDGVLNLCQELKEVNMYRRYGQEALSFYEEIWEMKHAEMKDPEMKKLLRKLKELASSIRDDTSEKLYKNALQALIGTGKHLGAVLRPRATQTTPKPKEEEKDSEEEDEEIEIDSEQEIEIGSEETKGEKVPDSKLKNGDNAEEEEEFEVESSDKEDAKPNPRDSKRTVVRRDEITDKGDTWNLPEAGAFVTFPPRFVEEPLWISCSLWSPKSLSPPIGSNELLVSNVIELSHDGPPTLESIDDATESITVGLLHSASDFKGYEVVIKKLVDPENNEWDDLESKMMWNTA</sequence>
<keyword evidence="6" id="KW-1185">Reference proteome</keyword>
<dbReference type="PANTHER" id="PTHR45641:SF1">
    <property type="entry name" value="AAA+ ATPASE DOMAIN-CONTAINING PROTEIN"/>
    <property type="match status" value="1"/>
</dbReference>
<feature type="non-terminal residue" evidence="5">
    <location>
        <position position="1"/>
    </location>
</feature>
<protein>
    <submittedName>
        <fullName evidence="5">Tetratricopeptide repeat protein 28</fullName>
    </submittedName>
</protein>
<accession>A0A2B4R4R8</accession>
<dbReference type="Gene3D" id="1.25.40.10">
    <property type="entry name" value="Tetratricopeptide repeat domain"/>
    <property type="match status" value="2"/>
</dbReference>
<evidence type="ECO:0000256" key="4">
    <source>
        <dbReference type="SAM" id="MobiDB-lite"/>
    </source>
</evidence>
<dbReference type="PANTHER" id="PTHR45641">
    <property type="entry name" value="TETRATRICOPEPTIDE REPEAT PROTEIN (AFU_ORTHOLOGUE AFUA_6G03870)"/>
    <property type="match status" value="1"/>
</dbReference>
<comment type="caution">
    <text evidence="5">The sequence shown here is derived from an EMBL/GenBank/DDBJ whole genome shotgun (WGS) entry which is preliminary data.</text>
</comment>
<feature type="compositionally biased region" description="Acidic residues" evidence="4">
    <location>
        <begin position="755"/>
        <end position="776"/>
    </location>
</feature>
<gene>
    <name evidence="5" type="primary">Ttc28</name>
    <name evidence="5" type="ORF">AWC38_SpisGene24940</name>
</gene>
<keyword evidence="1" id="KW-0677">Repeat</keyword>
<dbReference type="AlphaFoldDB" id="A0A2B4R4R8"/>
<dbReference type="Pfam" id="PF13374">
    <property type="entry name" value="TPR_10"/>
    <property type="match status" value="1"/>
</dbReference>
<dbReference type="Gene3D" id="2.60.220.30">
    <property type="match status" value="1"/>
</dbReference>
<reference evidence="6" key="1">
    <citation type="journal article" date="2017" name="bioRxiv">
        <title>Comparative analysis of the genomes of Stylophora pistillata and Acropora digitifera provides evidence for extensive differences between species of corals.</title>
        <authorList>
            <person name="Voolstra C.R."/>
            <person name="Li Y."/>
            <person name="Liew Y.J."/>
            <person name="Baumgarten S."/>
            <person name="Zoccola D."/>
            <person name="Flot J.-F."/>
            <person name="Tambutte S."/>
            <person name="Allemand D."/>
            <person name="Aranda M."/>
        </authorList>
    </citation>
    <scope>NUCLEOTIDE SEQUENCE [LARGE SCALE GENOMIC DNA]</scope>
</reference>
<feature type="region of interest" description="Disordered" evidence="4">
    <location>
        <begin position="736"/>
        <end position="825"/>
    </location>
</feature>
<evidence type="ECO:0000313" key="5">
    <source>
        <dbReference type="EMBL" id="PFX11368.1"/>
    </source>
</evidence>
<dbReference type="SUPFAM" id="SSF48452">
    <property type="entry name" value="TPR-like"/>
    <property type="match status" value="1"/>
</dbReference>
<organism evidence="5 6">
    <name type="scientific">Stylophora pistillata</name>
    <name type="common">Smooth cauliflower coral</name>
    <dbReference type="NCBI Taxonomy" id="50429"/>
    <lineage>
        <taxon>Eukaryota</taxon>
        <taxon>Metazoa</taxon>
        <taxon>Cnidaria</taxon>
        <taxon>Anthozoa</taxon>
        <taxon>Hexacorallia</taxon>
        <taxon>Scleractinia</taxon>
        <taxon>Astrocoeniina</taxon>
        <taxon>Pocilloporidae</taxon>
        <taxon>Stylophora</taxon>
    </lineage>
</organism>
<dbReference type="Proteomes" id="UP000225706">
    <property type="component" value="Unassembled WGS sequence"/>
</dbReference>
<evidence type="ECO:0000256" key="2">
    <source>
        <dbReference type="ARBA" id="ARBA00022803"/>
    </source>
</evidence>
<feature type="repeat" description="TPR" evidence="3">
    <location>
        <begin position="273"/>
        <end position="306"/>
    </location>
</feature>
<feature type="compositionally biased region" description="Basic and acidic residues" evidence="4">
    <location>
        <begin position="805"/>
        <end position="825"/>
    </location>
</feature>
<feature type="compositionally biased region" description="Basic and acidic residues" evidence="4">
    <location>
        <begin position="777"/>
        <end position="793"/>
    </location>
</feature>
<dbReference type="OrthoDB" id="100767at2759"/>
<proteinExistence type="predicted"/>
<dbReference type="PROSITE" id="PS50005">
    <property type="entry name" value="TPR"/>
    <property type="match status" value="2"/>
</dbReference>
<dbReference type="Pfam" id="PF13424">
    <property type="entry name" value="TPR_12"/>
    <property type="match status" value="1"/>
</dbReference>
<feature type="non-terminal residue" evidence="5">
    <location>
        <position position="943"/>
    </location>
</feature>
<keyword evidence="2 3" id="KW-0802">TPR repeat</keyword>
<feature type="repeat" description="TPR" evidence="3">
    <location>
        <begin position="316"/>
        <end position="349"/>
    </location>
</feature>
<evidence type="ECO:0000256" key="3">
    <source>
        <dbReference type="PROSITE-ProRule" id="PRU00339"/>
    </source>
</evidence>
<dbReference type="InterPro" id="IPR019734">
    <property type="entry name" value="TPR_rpt"/>
</dbReference>
<feature type="compositionally biased region" description="Acidic residues" evidence="4">
    <location>
        <begin position="794"/>
        <end position="804"/>
    </location>
</feature>
<evidence type="ECO:0000256" key="1">
    <source>
        <dbReference type="ARBA" id="ARBA00022737"/>
    </source>
</evidence>
<dbReference type="SMART" id="SM00028">
    <property type="entry name" value="TPR"/>
    <property type="match status" value="5"/>
</dbReference>
<name>A0A2B4R4R8_STYPI</name>
<dbReference type="EMBL" id="LSMT01002695">
    <property type="protein sequence ID" value="PFX11368.1"/>
    <property type="molecule type" value="Genomic_DNA"/>
</dbReference>
<dbReference type="InterPro" id="IPR011990">
    <property type="entry name" value="TPR-like_helical_dom_sf"/>
</dbReference>
<dbReference type="Pfam" id="PF13181">
    <property type="entry name" value="TPR_8"/>
    <property type="match status" value="1"/>
</dbReference>
<evidence type="ECO:0000313" key="6">
    <source>
        <dbReference type="Proteomes" id="UP000225706"/>
    </source>
</evidence>